<dbReference type="Proteomes" id="UP000215335">
    <property type="component" value="Unassembled WGS sequence"/>
</dbReference>
<name>A0A232FNV3_9HYME</name>
<gene>
    <name evidence="7" type="ORF">TSAR_012267</name>
</gene>
<evidence type="ECO:0000256" key="4">
    <source>
        <dbReference type="ARBA" id="ARBA00022833"/>
    </source>
</evidence>
<dbReference type="GO" id="GO:0005634">
    <property type="term" value="C:nucleus"/>
    <property type="evidence" value="ECO:0007669"/>
    <property type="project" value="TreeGrafter"/>
</dbReference>
<dbReference type="PANTHER" id="PTHR24403">
    <property type="entry name" value="ZINC FINGER PROTEIN"/>
    <property type="match status" value="1"/>
</dbReference>
<feature type="domain" description="C2H2-type" evidence="6">
    <location>
        <begin position="129"/>
        <end position="156"/>
    </location>
</feature>
<dbReference type="InterPro" id="IPR013087">
    <property type="entry name" value="Znf_C2H2_type"/>
</dbReference>
<dbReference type="SUPFAM" id="SSF57667">
    <property type="entry name" value="beta-beta-alpha zinc fingers"/>
    <property type="match status" value="2"/>
</dbReference>
<dbReference type="EMBL" id="NNAY01000005">
    <property type="protein sequence ID" value="OXU32138.1"/>
    <property type="molecule type" value="Genomic_DNA"/>
</dbReference>
<keyword evidence="3 5" id="KW-0863">Zinc-finger</keyword>
<dbReference type="InterPro" id="IPR036236">
    <property type="entry name" value="Znf_C2H2_sf"/>
</dbReference>
<dbReference type="SMART" id="SM00355">
    <property type="entry name" value="ZnF_C2H2"/>
    <property type="match status" value="9"/>
</dbReference>
<dbReference type="AlphaFoldDB" id="A0A232FNV3"/>
<dbReference type="GO" id="GO:0008270">
    <property type="term" value="F:zinc ion binding"/>
    <property type="evidence" value="ECO:0007669"/>
    <property type="project" value="UniProtKB-KW"/>
</dbReference>
<dbReference type="GO" id="GO:0010468">
    <property type="term" value="P:regulation of gene expression"/>
    <property type="evidence" value="ECO:0007669"/>
    <property type="project" value="TreeGrafter"/>
</dbReference>
<proteinExistence type="predicted"/>
<feature type="domain" description="C2H2-type" evidence="6">
    <location>
        <begin position="43"/>
        <end position="75"/>
    </location>
</feature>
<evidence type="ECO:0000256" key="3">
    <source>
        <dbReference type="ARBA" id="ARBA00022771"/>
    </source>
</evidence>
<keyword evidence="4" id="KW-0862">Zinc</keyword>
<protein>
    <recommendedName>
        <fullName evidence="6">C2H2-type domain-containing protein</fullName>
    </recommendedName>
</protein>
<evidence type="ECO:0000313" key="8">
    <source>
        <dbReference type="Proteomes" id="UP000215335"/>
    </source>
</evidence>
<keyword evidence="1" id="KW-0479">Metal-binding</keyword>
<organism evidence="7 8">
    <name type="scientific">Trichomalopsis sarcophagae</name>
    <dbReference type="NCBI Taxonomy" id="543379"/>
    <lineage>
        <taxon>Eukaryota</taxon>
        <taxon>Metazoa</taxon>
        <taxon>Ecdysozoa</taxon>
        <taxon>Arthropoda</taxon>
        <taxon>Hexapoda</taxon>
        <taxon>Insecta</taxon>
        <taxon>Pterygota</taxon>
        <taxon>Neoptera</taxon>
        <taxon>Endopterygota</taxon>
        <taxon>Hymenoptera</taxon>
        <taxon>Apocrita</taxon>
        <taxon>Proctotrupomorpha</taxon>
        <taxon>Chalcidoidea</taxon>
        <taxon>Pteromalidae</taxon>
        <taxon>Pteromalinae</taxon>
        <taxon>Trichomalopsis</taxon>
    </lineage>
</organism>
<keyword evidence="2" id="KW-0677">Repeat</keyword>
<reference evidence="7 8" key="1">
    <citation type="journal article" date="2017" name="Curr. Biol.">
        <title>The Evolution of Venom by Co-option of Single-Copy Genes.</title>
        <authorList>
            <person name="Martinson E.O."/>
            <person name="Mrinalini"/>
            <person name="Kelkar Y.D."/>
            <person name="Chang C.H."/>
            <person name="Werren J.H."/>
        </authorList>
    </citation>
    <scope>NUCLEOTIDE SEQUENCE [LARGE SCALE GENOMIC DNA]</scope>
    <source>
        <strain evidence="7 8">Alberta</strain>
        <tissue evidence="7">Whole body</tissue>
    </source>
</reference>
<dbReference type="OrthoDB" id="10004641at2759"/>
<comment type="caution">
    <text evidence="7">The sequence shown here is derived from an EMBL/GenBank/DDBJ whole genome shotgun (WGS) entry which is preliminary data.</text>
</comment>
<keyword evidence="8" id="KW-1185">Reference proteome</keyword>
<accession>A0A232FNV3</accession>
<evidence type="ECO:0000256" key="2">
    <source>
        <dbReference type="ARBA" id="ARBA00022737"/>
    </source>
</evidence>
<evidence type="ECO:0000256" key="5">
    <source>
        <dbReference type="PROSITE-ProRule" id="PRU00042"/>
    </source>
</evidence>
<feature type="domain" description="C2H2-type" evidence="6">
    <location>
        <begin position="321"/>
        <end position="348"/>
    </location>
</feature>
<sequence>MLESGSSLKSWPLYLQQQVLMQQKEDLANSIAYKVHPNERKCYECLTCQRRFSQKTTITRHLRYFCGKGHRYKCPYCDALASCSSNIYRHVRSRHDGKMPHAIKLFTSITDRLIGQRSRRHVYSIKKSYYCPRCNHGYTEKANMIRHFRHECGVPPKYQCPYCTYPSKYTHNIYAHFTDSSFSKDQPPTVTLEALNQSYWKPMPQQQVPLVRYYYCPCCNHRYTNKANMLKHYRHVCGRPPQYKCPHCEYISRYAHNVYAHVRRVHPSEKPSFTHKTHLTRITPRYKHDWLLLLLLTDPLRLVPRYTLETPGSIYRARGKFRCDICGKSYKWYSGLYRHKTYECGKLPRFQCPHCEYVAKQRPHVYSHIKSAHKNSAIYALDLEISEGLASTIISNGGTWDIASTVYQTPTVGNINDVGPLRFACPYCQFRNKRKDHIYRHIRGKHPSQAVCYIDLYLHH</sequence>
<dbReference type="InterPro" id="IPR050688">
    <property type="entry name" value="Zinc_finger/UBP_domain"/>
</dbReference>
<dbReference type="PROSITE" id="PS50157">
    <property type="entry name" value="ZINC_FINGER_C2H2_2"/>
    <property type="match status" value="6"/>
</dbReference>
<feature type="domain" description="C2H2-type" evidence="6">
    <location>
        <begin position="214"/>
        <end position="241"/>
    </location>
</feature>
<feature type="domain" description="C2H2-type" evidence="6">
    <location>
        <begin position="243"/>
        <end position="271"/>
    </location>
</feature>
<evidence type="ECO:0000256" key="1">
    <source>
        <dbReference type="ARBA" id="ARBA00022723"/>
    </source>
</evidence>
<dbReference type="Gene3D" id="3.30.160.60">
    <property type="entry name" value="Classic Zinc Finger"/>
    <property type="match status" value="4"/>
</dbReference>
<dbReference type="PANTHER" id="PTHR24403:SF67">
    <property type="entry name" value="FI01116P-RELATED"/>
    <property type="match status" value="1"/>
</dbReference>
<feature type="domain" description="C2H2-type" evidence="6">
    <location>
        <begin position="72"/>
        <end position="100"/>
    </location>
</feature>
<dbReference type="STRING" id="543379.A0A232FNV3"/>
<evidence type="ECO:0000313" key="7">
    <source>
        <dbReference type="EMBL" id="OXU32138.1"/>
    </source>
</evidence>
<evidence type="ECO:0000259" key="6">
    <source>
        <dbReference type="PROSITE" id="PS50157"/>
    </source>
</evidence>